<dbReference type="Proteomes" id="UP000299102">
    <property type="component" value="Unassembled WGS sequence"/>
</dbReference>
<keyword evidence="2" id="KW-1185">Reference proteome</keyword>
<dbReference type="OrthoDB" id="73997at2759"/>
<evidence type="ECO:0000313" key="1">
    <source>
        <dbReference type="EMBL" id="GBP79333.1"/>
    </source>
</evidence>
<evidence type="ECO:0000313" key="2">
    <source>
        <dbReference type="Proteomes" id="UP000299102"/>
    </source>
</evidence>
<protein>
    <submittedName>
        <fullName evidence="1">Uncharacterized protein</fullName>
    </submittedName>
</protein>
<organism evidence="1 2">
    <name type="scientific">Eumeta variegata</name>
    <name type="common">Bagworm moth</name>
    <name type="synonym">Eumeta japonica</name>
    <dbReference type="NCBI Taxonomy" id="151549"/>
    <lineage>
        <taxon>Eukaryota</taxon>
        <taxon>Metazoa</taxon>
        <taxon>Ecdysozoa</taxon>
        <taxon>Arthropoda</taxon>
        <taxon>Hexapoda</taxon>
        <taxon>Insecta</taxon>
        <taxon>Pterygota</taxon>
        <taxon>Neoptera</taxon>
        <taxon>Endopterygota</taxon>
        <taxon>Lepidoptera</taxon>
        <taxon>Glossata</taxon>
        <taxon>Ditrysia</taxon>
        <taxon>Tineoidea</taxon>
        <taxon>Psychidae</taxon>
        <taxon>Oiketicinae</taxon>
        <taxon>Eumeta</taxon>
    </lineage>
</organism>
<comment type="caution">
    <text evidence="1">The sequence shown here is derived from an EMBL/GenBank/DDBJ whole genome shotgun (WGS) entry which is preliminary data.</text>
</comment>
<proteinExistence type="predicted"/>
<accession>A0A4C1YWJ3</accession>
<reference evidence="1 2" key="1">
    <citation type="journal article" date="2019" name="Commun. Biol.">
        <title>The bagworm genome reveals a unique fibroin gene that provides high tensile strength.</title>
        <authorList>
            <person name="Kono N."/>
            <person name="Nakamura H."/>
            <person name="Ohtoshi R."/>
            <person name="Tomita M."/>
            <person name="Numata K."/>
            <person name="Arakawa K."/>
        </authorList>
    </citation>
    <scope>NUCLEOTIDE SEQUENCE [LARGE SCALE GENOMIC DNA]</scope>
</reference>
<gene>
    <name evidence="1" type="ORF">EVAR_99556_1</name>
</gene>
<name>A0A4C1YWJ3_EUMVA</name>
<dbReference type="EMBL" id="BGZK01001410">
    <property type="protein sequence ID" value="GBP79333.1"/>
    <property type="molecule type" value="Genomic_DNA"/>
</dbReference>
<dbReference type="AlphaFoldDB" id="A0A4C1YWJ3"/>
<sequence length="228" mass="25448">MDLHERGINKIKIEEDRAFLKTQKEPGRSGCLGGVDKKLADKEETARQRRLEEEERIVRNRDLMAIAYTSTTNILQCTEDSDEEQILNSELSLRKVPSSEKASERVVEALGLNNDDFSINKSSIQRIRTQGDVTSWHVNTAFLEAKRRGSILKVVNDTAERAVELIQDFNGLITAEEEQNSPCCGGSGRRGKRIGSVTINGGNGWEETVLLVYSHVINSFDLDGEIIG</sequence>